<name>A0A9D1CW43_9FIRM</name>
<dbReference type="EMBL" id="DVFZ01000038">
    <property type="protein sequence ID" value="HIQ82238.1"/>
    <property type="molecule type" value="Genomic_DNA"/>
</dbReference>
<feature type="non-terminal residue" evidence="2">
    <location>
        <position position="56"/>
    </location>
</feature>
<dbReference type="Proteomes" id="UP000824260">
    <property type="component" value="Unassembled WGS sequence"/>
</dbReference>
<keyword evidence="2" id="KW-0489">Methyltransferase</keyword>
<reference evidence="2" key="2">
    <citation type="journal article" date="2021" name="PeerJ">
        <title>Extensive microbial diversity within the chicken gut microbiome revealed by metagenomics and culture.</title>
        <authorList>
            <person name="Gilroy R."/>
            <person name="Ravi A."/>
            <person name="Getino M."/>
            <person name="Pursley I."/>
            <person name="Horton D.L."/>
            <person name="Alikhan N.F."/>
            <person name="Baker D."/>
            <person name="Gharbi K."/>
            <person name="Hall N."/>
            <person name="Watson M."/>
            <person name="Adriaenssens E.M."/>
            <person name="Foster-Nyarko E."/>
            <person name="Jarju S."/>
            <person name="Secka A."/>
            <person name="Antonio M."/>
            <person name="Oren A."/>
            <person name="Chaudhuri R.R."/>
            <person name="La Ragione R."/>
            <person name="Hildebrand F."/>
            <person name="Pallen M.J."/>
        </authorList>
    </citation>
    <scope>NUCLEOTIDE SEQUENCE</scope>
    <source>
        <strain evidence="2">ChiSjej6B24-2974</strain>
    </source>
</reference>
<evidence type="ECO:0000313" key="3">
    <source>
        <dbReference type="Proteomes" id="UP000824260"/>
    </source>
</evidence>
<proteinExistence type="predicted"/>
<feature type="compositionally biased region" description="Basic and acidic residues" evidence="1">
    <location>
        <begin position="7"/>
        <end position="27"/>
    </location>
</feature>
<accession>A0A9D1CW43</accession>
<feature type="region of interest" description="Disordered" evidence="1">
    <location>
        <begin position="1"/>
        <end position="27"/>
    </location>
</feature>
<dbReference type="GO" id="GO:0032259">
    <property type="term" value="P:methylation"/>
    <property type="evidence" value="ECO:0007669"/>
    <property type="project" value="UniProtKB-KW"/>
</dbReference>
<evidence type="ECO:0000313" key="2">
    <source>
        <dbReference type="EMBL" id="HIQ82238.1"/>
    </source>
</evidence>
<comment type="caution">
    <text evidence="2">The sequence shown here is derived from an EMBL/GenBank/DDBJ whole genome shotgun (WGS) entry which is preliminary data.</text>
</comment>
<dbReference type="AlphaFoldDB" id="A0A9D1CW43"/>
<evidence type="ECO:0000256" key="1">
    <source>
        <dbReference type="SAM" id="MobiDB-lite"/>
    </source>
</evidence>
<sequence length="56" mass="6491">MNLQRIPVDRLKPAKYNPRKDLKPGDPAYEKIRRSLHDFGYVDPVIWNEVTGNIVG</sequence>
<keyword evidence="2" id="KW-0808">Transferase</keyword>
<reference evidence="2" key="1">
    <citation type="submission" date="2020-10" db="EMBL/GenBank/DDBJ databases">
        <authorList>
            <person name="Gilroy R."/>
        </authorList>
    </citation>
    <scope>NUCLEOTIDE SEQUENCE</scope>
    <source>
        <strain evidence="2">ChiSjej6B24-2974</strain>
    </source>
</reference>
<gene>
    <name evidence="2" type="ORF">IAA52_03965</name>
</gene>
<dbReference type="GO" id="GO:0008168">
    <property type="term" value="F:methyltransferase activity"/>
    <property type="evidence" value="ECO:0007669"/>
    <property type="project" value="UniProtKB-KW"/>
</dbReference>
<dbReference type="SUPFAM" id="SSF110849">
    <property type="entry name" value="ParB/Sulfiredoxin"/>
    <property type="match status" value="1"/>
</dbReference>
<dbReference type="InterPro" id="IPR036086">
    <property type="entry name" value="ParB/Sulfiredoxin_sf"/>
</dbReference>
<organism evidence="2 3">
    <name type="scientific">Candidatus Pullichristensenella stercorigallinarum</name>
    <dbReference type="NCBI Taxonomy" id="2840909"/>
    <lineage>
        <taxon>Bacteria</taxon>
        <taxon>Bacillati</taxon>
        <taxon>Bacillota</taxon>
        <taxon>Clostridia</taxon>
        <taxon>Candidatus Pullichristensenella</taxon>
    </lineage>
</organism>
<protein>
    <submittedName>
        <fullName evidence="2">DNA modification methylase</fullName>
    </submittedName>
</protein>